<dbReference type="KEGG" id="ppar:A8F97_19725"/>
<proteinExistence type="predicted"/>
<reference evidence="1 4" key="1">
    <citation type="journal article" date="2012" name="J. Bacteriol.">
        <title>Genome sequence of Pectobacterium sp. strain SCC3193.</title>
        <authorList>
            <person name="Koskinen J.P."/>
            <person name="Laine P."/>
            <person name="Niemi O."/>
            <person name="Nykyri J."/>
            <person name="Harjunpaa H."/>
            <person name="Auvinen P."/>
            <person name="Paulin L."/>
            <person name="Pirhonen M."/>
            <person name="Palva T."/>
            <person name="Holm L."/>
        </authorList>
    </citation>
    <scope>NUCLEOTIDE SEQUENCE [LARGE SCALE GENOMIC DNA]</scope>
    <source>
        <strain evidence="1 4">SCC3193</strain>
    </source>
</reference>
<accession>A0A0H3IEM6</accession>
<evidence type="ECO:0000313" key="2">
    <source>
        <dbReference type="EMBL" id="MBI0555643.1"/>
    </source>
</evidence>
<reference evidence="2" key="5">
    <citation type="submission" date="2024-05" db="EMBL/GenBank/DDBJ databases">
        <title>Identification of Pectobacterium versatile causing blackleg of potato from New York State with a whole genome sequencing approach.</title>
        <authorList>
            <person name="Ma X."/>
            <person name="Swingle B."/>
        </authorList>
    </citation>
    <scope>NUCLEOTIDE SEQUENCE</scope>
    <source>
        <strain evidence="2">NY1588A</strain>
    </source>
</reference>
<dbReference type="STRING" id="1905730.W5S_4496"/>
<protein>
    <submittedName>
        <fullName evidence="1">Uncharacterized protein</fullName>
    </submittedName>
</protein>
<reference evidence="1" key="2">
    <citation type="submission" date="2012-03" db="EMBL/GenBank/DDBJ databases">
        <authorList>
            <person name="Koskinen P."/>
            <person name="Laine P."/>
            <person name="Niemi O."/>
            <person name="Nykyri J."/>
            <person name="Harjunpaa H."/>
            <person name="Auvinen P."/>
            <person name="Paulin L."/>
            <person name="Pirhonen M."/>
            <person name="Palva T."/>
            <person name="Holm L."/>
        </authorList>
    </citation>
    <scope>NUCLEOTIDE SEQUENCE</scope>
    <source>
        <strain evidence="1">SCC3193</strain>
    </source>
</reference>
<dbReference type="eggNOG" id="ENOG5031HWW">
    <property type="taxonomic scope" value="Bacteria"/>
</dbReference>
<dbReference type="EMBL" id="CP003415">
    <property type="protein sequence ID" value="AFI92542.1"/>
    <property type="molecule type" value="Genomic_DNA"/>
</dbReference>
<dbReference type="Proteomes" id="UP001194579">
    <property type="component" value="Unassembled WGS sequence"/>
</dbReference>
<dbReference type="RefSeq" id="WP_014701922.1">
    <property type="nucleotide sequence ID" value="NC_017845.1"/>
</dbReference>
<dbReference type="EMBL" id="PSZG01000001">
    <property type="protein sequence ID" value="RKO78282.1"/>
    <property type="molecule type" value="Genomic_DNA"/>
</dbReference>
<dbReference type="OrthoDB" id="7068878at2"/>
<dbReference type="KEGG" id="pec:W5S_4496"/>
<evidence type="ECO:0000313" key="1">
    <source>
        <dbReference type="EMBL" id="AFI92542.1"/>
    </source>
</evidence>
<keyword evidence="6" id="KW-1185">Reference proteome</keyword>
<dbReference type="GeneID" id="45851692"/>
<gene>
    <name evidence="1" type="ordered locus">W5S_4496</name>
    <name evidence="3" type="ORF">C5E00_16625</name>
    <name evidence="2" type="ORF">F6Q06_14255</name>
</gene>
<evidence type="ECO:0000313" key="3">
    <source>
        <dbReference type="EMBL" id="RKO78282.1"/>
    </source>
</evidence>
<dbReference type="AlphaFoldDB" id="A0A0H3IEM6"/>
<dbReference type="Proteomes" id="UP000008044">
    <property type="component" value="Chromosome"/>
</dbReference>
<evidence type="ECO:0000313" key="6">
    <source>
        <dbReference type="Proteomes" id="UP001194579"/>
    </source>
</evidence>
<reference evidence="3 5" key="3">
    <citation type="journal article" date="2018" name="BMC Genomics">
        <title>High genomic variability in the plant pathogenic bacterium Pectobacterium parmentieri deciphered from de novo assembled complete genomes.</title>
        <authorList>
            <person name="Zoledowska S."/>
            <person name="Motyka-Pomagruk A."/>
            <person name="Sledz W."/>
            <person name="Mengoni A."/>
            <person name="Lojkowska E."/>
        </authorList>
    </citation>
    <scope>NUCLEOTIDE SEQUENCE [LARGE SCALE GENOMIC DNA]</scope>
    <source>
        <strain evidence="3 5">IFB5626</strain>
    </source>
</reference>
<dbReference type="Proteomes" id="UP000269665">
    <property type="component" value="Unassembled WGS sequence"/>
</dbReference>
<sequence>MITKSGFLIDCPNKSHLHTELVKLIGWADIDFNILQYNYFSIDEYNDYIDKNNFKTDENLRWVELLKKIDFLYEVDFVTSLRSVESSYLPALTNLVSQILSQRLRCNVVSSFKPLSSDEDFPITHFSNGKEITDFSSFKTDCWNNVLWVKSFNND</sequence>
<dbReference type="EMBL" id="WABS01000027">
    <property type="protein sequence ID" value="MBI0555643.1"/>
    <property type="molecule type" value="Genomic_DNA"/>
</dbReference>
<evidence type="ECO:0000313" key="4">
    <source>
        <dbReference type="Proteomes" id="UP000008044"/>
    </source>
</evidence>
<organism evidence="1 4">
    <name type="scientific">Pectobacterium parmentieri</name>
    <dbReference type="NCBI Taxonomy" id="1905730"/>
    <lineage>
        <taxon>Bacteria</taxon>
        <taxon>Pseudomonadati</taxon>
        <taxon>Pseudomonadota</taxon>
        <taxon>Gammaproteobacteria</taxon>
        <taxon>Enterobacterales</taxon>
        <taxon>Pectobacteriaceae</taxon>
        <taxon>Pectobacterium</taxon>
    </lineage>
</organism>
<evidence type="ECO:0000313" key="5">
    <source>
        <dbReference type="Proteomes" id="UP000269665"/>
    </source>
</evidence>
<dbReference type="HOGENOM" id="CLU_1666737_0_0_6"/>
<reference evidence="6" key="4">
    <citation type="submission" date="2023-07" db="EMBL/GenBank/DDBJ databases">
        <title>Identification of Pectobacterium versatile causing blackleg of potato from New York State with a whole genome sequencing approach.</title>
        <authorList>
            <person name="Ma X."/>
            <person name="Swingle B."/>
        </authorList>
    </citation>
    <scope>NUCLEOTIDE SEQUENCE [LARGE SCALE GENOMIC DNA]</scope>
    <source>
        <strain evidence="6">NY1588A</strain>
    </source>
</reference>
<name>A0A0H3IEM6_PECPM</name>